<dbReference type="CDD" id="cd06154">
    <property type="entry name" value="YjgF_YER057c_UK114_like_6"/>
    <property type="match status" value="1"/>
</dbReference>
<dbReference type="Gene3D" id="3.30.1330.40">
    <property type="entry name" value="RutC-like"/>
    <property type="match status" value="1"/>
</dbReference>
<dbReference type="KEGG" id="tso:IZ6_01900"/>
<dbReference type="PANTHER" id="PTHR43857">
    <property type="entry name" value="BLR7761 PROTEIN"/>
    <property type="match status" value="1"/>
</dbReference>
<dbReference type="InterPro" id="IPR006175">
    <property type="entry name" value="YjgF/YER057c/UK114"/>
</dbReference>
<dbReference type="EMBL" id="AP023361">
    <property type="protein sequence ID" value="BCJ89455.1"/>
    <property type="molecule type" value="Genomic_DNA"/>
</dbReference>
<name>A0A6S6QNS1_9HYPH</name>
<reference evidence="1 2" key="1">
    <citation type="submission" date="2020-08" db="EMBL/GenBank/DDBJ databases">
        <title>Genome sequence of Rhizobiales bacterium strain IZ6.</title>
        <authorList>
            <person name="Nakai R."/>
            <person name="Naganuma T."/>
        </authorList>
    </citation>
    <scope>NUCLEOTIDE SEQUENCE [LARGE SCALE GENOMIC DNA]</scope>
    <source>
        <strain evidence="1 2">IZ6</strain>
    </source>
</reference>
<dbReference type="AlphaFoldDB" id="A0A6S6QNS1"/>
<evidence type="ECO:0000313" key="1">
    <source>
        <dbReference type="EMBL" id="BCJ89455.1"/>
    </source>
</evidence>
<sequence>MTRRLISSGSDFEKIAGYSRAVVQGDWVFVAGTTGYDPVTKQMPDNVIDQTRNCFATINKALGEAGSSLKDAVRVQYFVTSREDAEAVFGVCGEFLGDIRPAAGIYIVSGLYRAEMKVEIELTAKKQA</sequence>
<dbReference type="Proteomes" id="UP000515317">
    <property type="component" value="Chromosome"/>
</dbReference>
<gene>
    <name evidence="1" type="ORF">IZ6_01900</name>
</gene>
<dbReference type="Pfam" id="PF01042">
    <property type="entry name" value="Ribonuc_L-PSP"/>
    <property type="match status" value="1"/>
</dbReference>
<dbReference type="InterPro" id="IPR035959">
    <property type="entry name" value="RutC-like_sf"/>
</dbReference>
<dbReference type="SUPFAM" id="SSF55298">
    <property type="entry name" value="YjgF-like"/>
    <property type="match status" value="1"/>
</dbReference>
<protein>
    <recommendedName>
        <fullName evidence="3">RidA family protein</fullName>
    </recommendedName>
</protein>
<proteinExistence type="predicted"/>
<organism evidence="1 2">
    <name type="scientific">Terrihabitans soli</name>
    <dbReference type="NCBI Taxonomy" id="708113"/>
    <lineage>
        <taxon>Bacteria</taxon>
        <taxon>Pseudomonadati</taxon>
        <taxon>Pseudomonadota</taxon>
        <taxon>Alphaproteobacteria</taxon>
        <taxon>Hyphomicrobiales</taxon>
        <taxon>Terrihabitans</taxon>
    </lineage>
</organism>
<dbReference type="RefSeq" id="WP_222876164.1">
    <property type="nucleotide sequence ID" value="NZ_AP023361.1"/>
</dbReference>
<evidence type="ECO:0000313" key="2">
    <source>
        <dbReference type="Proteomes" id="UP000515317"/>
    </source>
</evidence>
<evidence type="ECO:0008006" key="3">
    <source>
        <dbReference type="Google" id="ProtNLM"/>
    </source>
</evidence>
<accession>A0A6S6QNS1</accession>
<dbReference type="PANTHER" id="PTHR43857:SF1">
    <property type="entry name" value="YJGH FAMILY PROTEIN"/>
    <property type="match status" value="1"/>
</dbReference>
<keyword evidence="2" id="KW-1185">Reference proteome</keyword>